<protein>
    <submittedName>
        <fullName evidence="3">Uncharacterized protein</fullName>
    </submittedName>
</protein>
<gene>
    <name evidence="3" type="ORF">CBR_g41135</name>
</gene>
<name>A0A388LV82_CHABU</name>
<feature type="region of interest" description="Disordered" evidence="2">
    <location>
        <begin position="1"/>
        <end position="26"/>
    </location>
</feature>
<comment type="caution">
    <text evidence="3">The sequence shown here is derived from an EMBL/GenBank/DDBJ whole genome shotgun (WGS) entry which is preliminary data.</text>
</comment>
<proteinExistence type="predicted"/>
<feature type="coiled-coil region" evidence="1">
    <location>
        <begin position="200"/>
        <end position="257"/>
    </location>
</feature>
<keyword evidence="1" id="KW-0175">Coiled coil</keyword>
<evidence type="ECO:0000313" key="3">
    <source>
        <dbReference type="EMBL" id="GBG86230.1"/>
    </source>
</evidence>
<dbReference type="Gramene" id="GBG86230">
    <property type="protein sequence ID" value="GBG86230"/>
    <property type="gene ID" value="CBR_g41135"/>
</dbReference>
<accession>A0A388LV82</accession>
<dbReference type="AlphaFoldDB" id="A0A388LV82"/>
<dbReference type="Proteomes" id="UP000265515">
    <property type="component" value="Unassembled WGS sequence"/>
</dbReference>
<organism evidence="3 4">
    <name type="scientific">Chara braunii</name>
    <name type="common">Braun's stonewort</name>
    <dbReference type="NCBI Taxonomy" id="69332"/>
    <lineage>
        <taxon>Eukaryota</taxon>
        <taxon>Viridiplantae</taxon>
        <taxon>Streptophyta</taxon>
        <taxon>Charophyceae</taxon>
        <taxon>Charales</taxon>
        <taxon>Characeae</taxon>
        <taxon>Chara</taxon>
    </lineage>
</organism>
<sequence>METSHSVREMQAVEEEHNSDGDEEEKGFVDDAKRFETNLEKYTQDLAALIGSPNFQEMLKDVINKEKDITGQKYDVLINSLRQEMRGLSDARARDAAEIKLLQTQVETLRKGADLDRGGKTGNGNGNDVEAIKNQLWVVDSEILSLKSHIGGGERVVNKKRVSGSLSGNSTARNGNGAAEAGQEMEAMIDKLRGQFTQLRQDLLANFDEKAKAMRRIEAENQLLKSGKPVIVQESSNAELEKELDMLREEASNHAKERQALITILDMKIRALVDGIGRSTAELAPELLKNPKFAREFHALEKLVAATVTAMQADDDGKEEDGKS</sequence>
<keyword evidence="4" id="KW-1185">Reference proteome</keyword>
<evidence type="ECO:0000256" key="1">
    <source>
        <dbReference type="SAM" id="Coils"/>
    </source>
</evidence>
<feature type="compositionally biased region" description="Basic and acidic residues" evidence="2">
    <location>
        <begin position="14"/>
        <end position="26"/>
    </location>
</feature>
<reference evidence="3 4" key="1">
    <citation type="journal article" date="2018" name="Cell">
        <title>The Chara Genome: Secondary Complexity and Implications for Plant Terrestrialization.</title>
        <authorList>
            <person name="Nishiyama T."/>
            <person name="Sakayama H."/>
            <person name="Vries J.D."/>
            <person name="Buschmann H."/>
            <person name="Saint-Marcoux D."/>
            <person name="Ullrich K.K."/>
            <person name="Haas F.B."/>
            <person name="Vanderstraeten L."/>
            <person name="Becker D."/>
            <person name="Lang D."/>
            <person name="Vosolsobe S."/>
            <person name="Rombauts S."/>
            <person name="Wilhelmsson P.K.I."/>
            <person name="Janitza P."/>
            <person name="Kern R."/>
            <person name="Heyl A."/>
            <person name="Rumpler F."/>
            <person name="Villalobos L.I.A.C."/>
            <person name="Clay J.M."/>
            <person name="Skokan R."/>
            <person name="Toyoda A."/>
            <person name="Suzuki Y."/>
            <person name="Kagoshima H."/>
            <person name="Schijlen E."/>
            <person name="Tajeshwar N."/>
            <person name="Catarino B."/>
            <person name="Hetherington A.J."/>
            <person name="Saltykova A."/>
            <person name="Bonnot C."/>
            <person name="Breuninger H."/>
            <person name="Symeonidi A."/>
            <person name="Radhakrishnan G.V."/>
            <person name="Van Nieuwerburgh F."/>
            <person name="Deforce D."/>
            <person name="Chang C."/>
            <person name="Karol K.G."/>
            <person name="Hedrich R."/>
            <person name="Ulvskov P."/>
            <person name="Glockner G."/>
            <person name="Delwiche C.F."/>
            <person name="Petrasek J."/>
            <person name="Van de Peer Y."/>
            <person name="Friml J."/>
            <person name="Beilby M."/>
            <person name="Dolan L."/>
            <person name="Kohara Y."/>
            <person name="Sugano S."/>
            <person name="Fujiyama A."/>
            <person name="Delaux P.-M."/>
            <person name="Quint M."/>
            <person name="TheiBen G."/>
            <person name="Hagemann M."/>
            <person name="Harholt J."/>
            <person name="Dunand C."/>
            <person name="Zachgo S."/>
            <person name="Langdale J."/>
            <person name="Maumus F."/>
            <person name="Straeten D.V.D."/>
            <person name="Gould S.B."/>
            <person name="Rensing S.A."/>
        </authorList>
    </citation>
    <scope>NUCLEOTIDE SEQUENCE [LARGE SCALE GENOMIC DNA]</scope>
    <source>
        <strain evidence="3 4">S276</strain>
    </source>
</reference>
<dbReference type="STRING" id="69332.A0A388LV82"/>
<evidence type="ECO:0000256" key="2">
    <source>
        <dbReference type="SAM" id="MobiDB-lite"/>
    </source>
</evidence>
<dbReference type="EMBL" id="BFEA01000554">
    <property type="protein sequence ID" value="GBG86230.1"/>
    <property type="molecule type" value="Genomic_DNA"/>
</dbReference>
<evidence type="ECO:0000313" key="4">
    <source>
        <dbReference type="Proteomes" id="UP000265515"/>
    </source>
</evidence>